<comment type="caution">
    <text evidence="1">The sequence shown here is derived from an EMBL/GenBank/DDBJ whole genome shotgun (WGS) entry which is preliminary data.</text>
</comment>
<reference evidence="1" key="1">
    <citation type="submission" date="2021-02" db="EMBL/GenBank/DDBJ databases">
        <authorList>
            <person name="Nowell W R."/>
        </authorList>
    </citation>
    <scope>NUCLEOTIDE SEQUENCE</scope>
</reference>
<dbReference type="EMBL" id="CAJNOG010005759">
    <property type="protein sequence ID" value="CAF1554168.1"/>
    <property type="molecule type" value="Genomic_DNA"/>
</dbReference>
<feature type="non-terminal residue" evidence="1">
    <location>
        <position position="139"/>
    </location>
</feature>
<accession>A0A815X850</accession>
<dbReference type="AlphaFoldDB" id="A0A815X850"/>
<name>A0A815X850_9BILA</name>
<evidence type="ECO:0000313" key="2">
    <source>
        <dbReference type="Proteomes" id="UP000663845"/>
    </source>
</evidence>
<sequence length="139" mass="16289">RKPPLPITNDNLDFYSIIDSLRSNWSVADETNRLNYLEHFKQSCEKYLQKIRTQYLSPSHELEFHQVLHTFLTSILDLLSYLTSSNLDISIKIKLVLSTCLGWLIKHAQVIYCKRNFKTICTVFKNILRNGQSNNRQLA</sequence>
<feature type="non-terminal residue" evidence="1">
    <location>
        <position position="1"/>
    </location>
</feature>
<protein>
    <submittedName>
        <fullName evidence="1">Uncharacterized protein</fullName>
    </submittedName>
</protein>
<dbReference type="Proteomes" id="UP000663845">
    <property type="component" value="Unassembled WGS sequence"/>
</dbReference>
<organism evidence="1 2">
    <name type="scientific">Adineta steineri</name>
    <dbReference type="NCBI Taxonomy" id="433720"/>
    <lineage>
        <taxon>Eukaryota</taxon>
        <taxon>Metazoa</taxon>
        <taxon>Spiralia</taxon>
        <taxon>Gnathifera</taxon>
        <taxon>Rotifera</taxon>
        <taxon>Eurotatoria</taxon>
        <taxon>Bdelloidea</taxon>
        <taxon>Adinetida</taxon>
        <taxon>Adinetidae</taxon>
        <taxon>Adineta</taxon>
    </lineage>
</organism>
<evidence type="ECO:0000313" key="1">
    <source>
        <dbReference type="EMBL" id="CAF1554168.1"/>
    </source>
</evidence>
<gene>
    <name evidence="1" type="ORF">JYZ213_LOCUS46495</name>
</gene>
<proteinExistence type="predicted"/>